<keyword evidence="1" id="KW-1133">Transmembrane helix</keyword>
<evidence type="ECO:0000256" key="1">
    <source>
        <dbReference type="SAM" id="Phobius"/>
    </source>
</evidence>
<protein>
    <submittedName>
        <fullName evidence="2">19176_t:CDS:1</fullName>
    </submittedName>
</protein>
<feature type="transmembrane region" description="Helical" evidence="1">
    <location>
        <begin position="12"/>
        <end position="33"/>
    </location>
</feature>
<name>A0A9N8Z7D2_9GLOM</name>
<keyword evidence="3" id="KW-1185">Reference proteome</keyword>
<keyword evidence="1" id="KW-0812">Transmembrane</keyword>
<comment type="caution">
    <text evidence="2">The sequence shown here is derived from an EMBL/GenBank/DDBJ whole genome shotgun (WGS) entry which is preliminary data.</text>
</comment>
<dbReference type="AlphaFoldDB" id="A0A9N8Z7D2"/>
<gene>
    <name evidence="2" type="ORF">DERYTH_LOCUS1934</name>
</gene>
<organism evidence="2 3">
    <name type="scientific">Dentiscutata erythropus</name>
    <dbReference type="NCBI Taxonomy" id="1348616"/>
    <lineage>
        <taxon>Eukaryota</taxon>
        <taxon>Fungi</taxon>
        <taxon>Fungi incertae sedis</taxon>
        <taxon>Mucoromycota</taxon>
        <taxon>Glomeromycotina</taxon>
        <taxon>Glomeromycetes</taxon>
        <taxon>Diversisporales</taxon>
        <taxon>Gigasporaceae</taxon>
        <taxon>Dentiscutata</taxon>
    </lineage>
</organism>
<accession>A0A9N8Z7D2</accession>
<reference evidence="2" key="1">
    <citation type="submission" date="2021-06" db="EMBL/GenBank/DDBJ databases">
        <authorList>
            <person name="Kallberg Y."/>
            <person name="Tangrot J."/>
            <person name="Rosling A."/>
        </authorList>
    </citation>
    <scope>NUCLEOTIDE SEQUENCE</scope>
    <source>
        <strain evidence="2">MA453B</strain>
    </source>
</reference>
<evidence type="ECO:0000313" key="2">
    <source>
        <dbReference type="EMBL" id="CAG8481205.1"/>
    </source>
</evidence>
<evidence type="ECO:0000313" key="3">
    <source>
        <dbReference type="Proteomes" id="UP000789405"/>
    </source>
</evidence>
<dbReference type="EMBL" id="CAJVPY010000578">
    <property type="protein sequence ID" value="CAG8481205.1"/>
    <property type="molecule type" value="Genomic_DNA"/>
</dbReference>
<dbReference type="Proteomes" id="UP000789405">
    <property type="component" value="Unassembled WGS sequence"/>
</dbReference>
<keyword evidence="1" id="KW-0472">Membrane</keyword>
<proteinExistence type="predicted"/>
<sequence length="61" mass="6629">MNLSLQTLAADGLQLTSSIFLALLSTLVLSSIAQDQYNKKAFEDLVQQIIKCDINSAEGIE</sequence>